<protein>
    <submittedName>
        <fullName evidence="1">Uncharacterized protein</fullName>
    </submittedName>
</protein>
<proteinExistence type="predicted"/>
<evidence type="ECO:0000313" key="1">
    <source>
        <dbReference type="EMBL" id="SDX43811.1"/>
    </source>
</evidence>
<name>A0A1H3BQ09_9BACT</name>
<dbReference type="Proteomes" id="UP000199249">
    <property type="component" value="Unassembled WGS sequence"/>
</dbReference>
<dbReference type="EMBL" id="FNOV01000001">
    <property type="protein sequence ID" value="SDX43811.1"/>
    <property type="molecule type" value="Genomic_DNA"/>
</dbReference>
<evidence type="ECO:0000313" key="2">
    <source>
        <dbReference type="Proteomes" id="UP000199249"/>
    </source>
</evidence>
<sequence>MHLCPIGAATPCFLLGYGSSPGGPAHWVYATLSAPEARSLPSRAYHLARPFAEWYDRQTQRLSAPNCYDLSLATDGIDSFEPAAPTPNLPDIPALLLLDRKVAERPEMLAIKVRCLENALELTATDDVAIVRVILG</sequence>
<organism evidence="1 2">
    <name type="scientific">Hymenobacter psychrophilus</name>
    <dbReference type="NCBI Taxonomy" id="651662"/>
    <lineage>
        <taxon>Bacteria</taxon>
        <taxon>Pseudomonadati</taxon>
        <taxon>Bacteroidota</taxon>
        <taxon>Cytophagia</taxon>
        <taxon>Cytophagales</taxon>
        <taxon>Hymenobacteraceae</taxon>
        <taxon>Hymenobacter</taxon>
    </lineage>
</organism>
<reference evidence="2" key="1">
    <citation type="submission" date="2016-10" db="EMBL/GenBank/DDBJ databases">
        <authorList>
            <person name="Varghese N."/>
            <person name="Submissions S."/>
        </authorList>
    </citation>
    <scope>NUCLEOTIDE SEQUENCE [LARGE SCALE GENOMIC DNA]</scope>
    <source>
        <strain evidence="2">CGMCC 1.8975</strain>
    </source>
</reference>
<gene>
    <name evidence="1" type="ORF">SAMN04488069_101372</name>
</gene>
<keyword evidence="2" id="KW-1185">Reference proteome</keyword>
<dbReference type="STRING" id="651662.SAMN04488069_101372"/>
<accession>A0A1H3BQ09</accession>
<dbReference type="RefSeq" id="WP_092737283.1">
    <property type="nucleotide sequence ID" value="NZ_FNOV01000001.1"/>
</dbReference>
<dbReference type="OrthoDB" id="654410at2"/>
<dbReference type="AlphaFoldDB" id="A0A1H3BQ09"/>